<dbReference type="PRINTS" id="PR00773">
    <property type="entry name" value="GRPEPROTEIN"/>
</dbReference>
<evidence type="ECO:0000256" key="13">
    <source>
        <dbReference type="SAM" id="Coils"/>
    </source>
</evidence>
<evidence type="ECO:0000256" key="4">
    <source>
        <dbReference type="ARBA" id="ARBA00022490"/>
    </source>
</evidence>
<dbReference type="GO" id="GO:0005737">
    <property type="term" value="C:cytoplasm"/>
    <property type="evidence" value="ECO:0007669"/>
    <property type="project" value="UniProtKB-SubCell"/>
</dbReference>
<name>A0A7C4LNB5_9PLAN</name>
<organism evidence="15">
    <name type="scientific">Schlesneria paludicola</name>
    <dbReference type="NCBI Taxonomy" id="360056"/>
    <lineage>
        <taxon>Bacteria</taxon>
        <taxon>Pseudomonadati</taxon>
        <taxon>Planctomycetota</taxon>
        <taxon>Planctomycetia</taxon>
        <taxon>Planctomycetales</taxon>
        <taxon>Planctomycetaceae</taxon>
        <taxon>Schlesneria</taxon>
    </lineage>
</organism>
<reference evidence="15" key="1">
    <citation type="journal article" date="2020" name="mSystems">
        <title>Genome- and Community-Level Interaction Insights into Carbon Utilization and Element Cycling Functions of Hydrothermarchaeota in Hydrothermal Sediment.</title>
        <authorList>
            <person name="Zhou Z."/>
            <person name="Liu Y."/>
            <person name="Xu W."/>
            <person name="Pan J."/>
            <person name="Luo Z.H."/>
            <person name="Li M."/>
        </authorList>
    </citation>
    <scope>NUCLEOTIDE SEQUENCE [LARGE SCALE GENOMIC DNA]</scope>
    <source>
        <strain evidence="15">SpSt-508</strain>
    </source>
</reference>
<dbReference type="InterPro" id="IPR000740">
    <property type="entry name" value="GrpE"/>
</dbReference>
<dbReference type="PANTHER" id="PTHR21237:SF23">
    <property type="entry name" value="GRPE PROTEIN HOMOLOG, MITOCHONDRIAL"/>
    <property type="match status" value="1"/>
</dbReference>
<protein>
    <recommendedName>
        <fullName evidence="8 10">Protein GrpE</fullName>
    </recommendedName>
    <alternativeName>
        <fullName evidence="9 10">HSP-70 cofactor</fullName>
    </alternativeName>
</protein>
<feature type="region of interest" description="Disordered" evidence="14">
    <location>
        <begin position="1"/>
        <end position="22"/>
    </location>
</feature>
<evidence type="ECO:0000256" key="7">
    <source>
        <dbReference type="ARBA" id="ARBA00053401"/>
    </source>
</evidence>
<dbReference type="GO" id="GO:0051082">
    <property type="term" value="F:unfolded protein binding"/>
    <property type="evidence" value="ECO:0007669"/>
    <property type="project" value="TreeGrafter"/>
</dbReference>
<keyword evidence="4 10" id="KW-0963">Cytoplasm</keyword>
<dbReference type="FunFam" id="2.30.22.10:FF:000001">
    <property type="entry name" value="Protein GrpE"/>
    <property type="match status" value="1"/>
</dbReference>
<evidence type="ECO:0000313" key="15">
    <source>
        <dbReference type="EMBL" id="HGT39998.1"/>
    </source>
</evidence>
<dbReference type="GO" id="GO:0042803">
    <property type="term" value="F:protein homodimerization activity"/>
    <property type="evidence" value="ECO:0007669"/>
    <property type="project" value="InterPro"/>
</dbReference>
<dbReference type="PROSITE" id="PS01071">
    <property type="entry name" value="GRPE"/>
    <property type="match status" value="1"/>
</dbReference>
<evidence type="ECO:0000256" key="14">
    <source>
        <dbReference type="SAM" id="MobiDB-lite"/>
    </source>
</evidence>
<dbReference type="InterPro" id="IPR009012">
    <property type="entry name" value="GrpE_head"/>
</dbReference>
<feature type="coiled-coil region" evidence="13">
    <location>
        <begin position="22"/>
        <end position="56"/>
    </location>
</feature>
<proteinExistence type="inferred from homology"/>
<evidence type="ECO:0000256" key="1">
    <source>
        <dbReference type="ARBA" id="ARBA00004496"/>
    </source>
</evidence>
<keyword evidence="13" id="KW-0175">Coiled coil</keyword>
<evidence type="ECO:0000256" key="5">
    <source>
        <dbReference type="ARBA" id="ARBA00023016"/>
    </source>
</evidence>
<dbReference type="PANTHER" id="PTHR21237">
    <property type="entry name" value="GRPE PROTEIN"/>
    <property type="match status" value="1"/>
</dbReference>
<evidence type="ECO:0000256" key="3">
    <source>
        <dbReference type="ARBA" id="ARBA00011738"/>
    </source>
</evidence>
<dbReference type="EMBL" id="DSVQ01000015">
    <property type="protein sequence ID" value="HGT39998.1"/>
    <property type="molecule type" value="Genomic_DNA"/>
</dbReference>
<dbReference type="AlphaFoldDB" id="A0A7C4LNB5"/>
<dbReference type="Gene3D" id="3.90.20.20">
    <property type="match status" value="1"/>
</dbReference>
<dbReference type="GO" id="GO:0006457">
    <property type="term" value="P:protein folding"/>
    <property type="evidence" value="ECO:0007669"/>
    <property type="project" value="InterPro"/>
</dbReference>
<dbReference type="InterPro" id="IPR013805">
    <property type="entry name" value="GrpE_CC"/>
</dbReference>
<dbReference type="CDD" id="cd00446">
    <property type="entry name" value="GrpE"/>
    <property type="match status" value="1"/>
</dbReference>
<evidence type="ECO:0000256" key="8">
    <source>
        <dbReference type="ARBA" id="ARBA00072274"/>
    </source>
</evidence>
<keyword evidence="5 10" id="KW-0346">Stress response</keyword>
<evidence type="ECO:0000256" key="9">
    <source>
        <dbReference type="ARBA" id="ARBA00076414"/>
    </source>
</evidence>
<dbReference type="Pfam" id="PF01025">
    <property type="entry name" value="GrpE"/>
    <property type="match status" value="1"/>
</dbReference>
<evidence type="ECO:0000256" key="11">
    <source>
        <dbReference type="RuleBase" id="RU000639"/>
    </source>
</evidence>
<dbReference type="HAMAP" id="MF_01151">
    <property type="entry name" value="GrpE"/>
    <property type="match status" value="1"/>
</dbReference>
<accession>A0A7C4LNB5</accession>
<dbReference type="SUPFAM" id="SSF58014">
    <property type="entry name" value="Coiled-coil domain of nucleotide exchange factor GrpE"/>
    <property type="match status" value="1"/>
</dbReference>
<dbReference type="Gene3D" id="2.30.22.10">
    <property type="entry name" value="Head domain of nucleotide exchange factor GrpE"/>
    <property type="match status" value="1"/>
</dbReference>
<comment type="similarity">
    <text evidence="2 10 12">Belongs to the GrpE family.</text>
</comment>
<comment type="subunit">
    <text evidence="3 10">Homodimer.</text>
</comment>
<evidence type="ECO:0000256" key="12">
    <source>
        <dbReference type="RuleBase" id="RU004478"/>
    </source>
</evidence>
<sequence>MTERQDETPTPEPEAAGGETDLQAVIAERDDLKDKWARARAELDNYRKRVQRELEEDRKYAAAPLLQAILPGLDGLQRALKAASAARNADELIAGVEMVVKQFDVALANVGIRPIAAVGQPFDPHLHEAISQRPDAVHPPMTVVEEVERGYLLHDRVVRPSKVVVSSSPSS</sequence>
<comment type="subcellular location">
    <subcellularLocation>
        <location evidence="1 10">Cytoplasm</location>
    </subcellularLocation>
</comment>
<evidence type="ECO:0000256" key="6">
    <source>
        <dbReference type="ARBA" id="ARBA00023186"/>
    </source>
</evidence>
<dbReference type="NCBIfam" id="NF010738">
    <property type="entry name" value="PRK14140.1"/>
    <property type="match status" value="1"/>
</dbReference>
<dbReference type="SUPFAM" id="SSF51064">
    <property type="entry name" value="Head domain of nucleotide exchange factor GrpE"/>
    <property type="match status" value="1"/>
</dbReference>
<comment type="function">
    <text evidence="7 10 11">Participates actively in the response to hyperosmotic and heat shock by preventing the aggregation of stress-denatured proteins, in association with DnaK and GrpE. It is the nucleotide exchange factor for DnaK and may function as a thermosensor. Unfolded proteins bind initially to DnaJ; upon interaction with the DnaJ-bound protein, DnaK hydrolyzes its bound ATP, resulting in the formation of a stable complex. GrpE releases ADP from DnaK; ATP binding to DnaK triggers the release of the substrate protein, thus completing the reaction cycle. Several rounds of ATP-dependent interactions between DnaJ, DnaK and GrpE are required for fully efficient folding.</text>
</comment>
<comment type="caution">
    <text evidence="15">The sequence shown here is derived from an EMBL/GenBank/DDBJ whole genome shotgun (WGS) entry which is preliminary data.</text>
</comment>
<gene>
    <name evidence="10 15" type="primary">grpE</name>
    <name evidence="15" type="ORF">ENS64_12160</name>
</gene>
<evidence type="ECO:0000256" key="2">
    <source>
        <dbReference type="ARBA" id="ARBA00009054"/>
    </source>
</evidence>
<dbReference type="GO" id="GO:0000774">
    <property type="term" value="F:adenyl-nucleotide exchange factor activity"/>
    <property type="evidence" value="ECO:0007669"/>
    <property type="project" value="InterPro"/>
</dbReference>
<evidence type="ECO:0000256" key="10">
    <source>
        <dbReference type="HAMAP-Rule" id="MF_01151"/>
    </source>
</evidence>
<keyword evidence="6 10" id="KW-0143">Chaperone</keyword>
<dbReference type="GO" id="GO:0051087">
    <property type="term" value="F:protein-folding chaperone binding"/>
    <property type="evidence" value="ECO:0007669"/>
    <property type="project" value="InterPro"/>
</dbReference>